<dbReference type="Gene3D" id="1.10.10.10">
    <property type="entry name" value="Winged helix-like DNA-binding domain superfamily/Winged helix DNA-binding domain"/>
    <property type="match status" value="1"/>
</dbReference>
<feature type="domain" description="HTH lysR-type" evidence="5">
    <location>
        <begin position="1"/>
        <end position="58"/>
    </location>
</feature>
<dbReference type="Pfam" id="PF03466">
    <property type="entry name" value="LysR_substrate"/>
    <property type="match status" value="1"/>
</dbReference>
<dbReference type="GO" id="GO:0043565">
    <property type="term" value="F:sequence-specific DNA binding"/>
    <property type="evidence" value="ECO:0007669"/>
    <property type="project" value="TreeGrafter"/>
</dbReference>
<dbReference type="InterPro" id="IPR005119">
    <property type="entry name" value="LysR_subst-bd"/>
</dbReference>
<keyword evidence="2" id="KW-0805">Transcription regulation</keyword>
<keyword evidence="4" id="KW-0804">Transcription</keyword>
<dbReference type="RefSeq" id="WP_133184693.1">
    <property type="nucleotide sequence ID" value="NZ_SMOD01000015.1"/>
</dbReference>
<comment type="caution">
    <text evidence="6">The sequence shown here is derived from an EMBL/GenBank/DDBJ whole genome shotgun (WGS) entry which is preliminary data.</text>
</comment>
<dbReference type="FunFam" id="1.10.10.10:FF:000001">
    <property type="entry name" value="LysR family transcriptional regulator"/>
    <property type="match status" value="1"/>
</dbReference>
<evidence type="ECO:0000259" key="5">
    <source>
        <dbReference type="PROSITE" id="PS50931"/>
    </source>
</evidence>
<dbReference type="GO" id="GO:0010628">
    <property type="term" value="P:positive regulation of gene expression"/>
    <property type="evidence" value="ECO:0007669"/>
    <property type="project" value="TreeGrafter"/>
</dbReference>
<evidence type="ECO:0000256" key="1">
    <source>
        <dbReference type="ARBA" id="ARBA00009437"/>
    </source>
</evidence>
<dbReference type="EMBL" id="SMOD01000015">
    <property type="protein sequence ID" value="TDG06438.1"/>
    <property type="molecule type" value="Genomic_DNA"/>
</dbReference>
<evidence type="ECO:0000313" key="7">
    <source>
        <dbReference type="Proteomes" id="UP000295606"/>
    </source>
</evidence>
<reference evidence="6 7" key="1">
    <citation type="submission" date="2019-03" db="EMBL/GenBank/DDBJ databases">
        <title>Paraburkholderia sp. isolated from native Mimosa gymnas in Guartela State Park, Brazil.</title>
        <authorList>
            <person name="Paulitsch F."/>
            <person name="Hungria M."/>
            <person name="Delamuta J.R.M."/>
            <person name="Ribeiro R.A."/>
            <person name="Dall'Agnol R."/>
            <person name="Silva J.S.B."/>
        </authorList>
    </citation>
    <scope>NUCLEOTIDE SEQUENCE [LARGE SCALE GENOMIC DNA]</scope>
    <source>
        <strain evidence="6 7">CNPSo 3008</strain>
    </source>
</reference>
<dbReference type="OrthoDB" id="8849678at2"/>
<dbReference type="InterPro" id="IPR000847">
    <property type="entry name" value="LysR_HTH_N"/>
</dbReference>
<dbReference type="PRINTS" id="PR00039">
    <property type="entry name" value="HTHLYSR"/>
</dbReference>
<dbReference type="SUPFAM" id="SSF53850">
    <property type="entry name" value="Periplasmic binding protein-like II"/>
    <property type="match status" value="1"/>
</dbReference>
<comment type="similarity">
    <text evidence="1">Belongs to the LysR transcriptional regulatory family.</text>
</comment>
<dbReference type="AlphaFoldDB" id="A0A4R5LBQ9"/>
<evidence type="ECO:0000313" key="6">
    <source>
        <dbReference type="EMBL" id="TDG06438.1"/>
    </source>
</evidence>
<evidence type="ECO:0000256" key="2">
    <source>
        <dbReference type="ARBA" id="ARBA00023015"/>
    </source>
</evidence>
<dbReference type="GO" id="GO:0003700">
    <property type="term" value="F:DNA-binding transcription factor activity"/>
    <property type="evidence" value="ECO:0007669"/>
    <property type="project" value="InterPro"/>
</dbReference>
<organism evidence="6 7">
    <name type="scientific">Paraburkholderia guartelaensis</name>
    <dbReference type="NCBI Taxonomy" id="2546446"/>
    <lineage>
        <taxon>Bacteria</taxon>
        <taxon>Pseudomonadati</taxon>
        <taxon>Pseudomonadota</taxon>
        <taxon>Betaproteobacteria</taxon>
        <taxon>Burkholderiales</taxon>
        <taxon>Burkholderiaceae</taxon>
        <taxon>Paraburkholderia</taxon>
    </lineage>
</organism>
<dbReference type="PROSITE" id="PS50931">
    <property type="entry name" value="HTH_LYSR"/>
    <property type="match status" value="1"/>
</dbReference>
<dbReference type="InterPro" id="IPR036390">
    <property type="entry name" value="WH_DNA-bd_sf"/>
</dbReference>
<accession>A0A4R5LBQ9</accession>
<gene>
    <name evidence="6" type="ORF">E1N52_21240</name>
</gene>
<dbReference type="Pfam" id="PF00126">
    <property type="entry name" value="HTH_1"/>
    <property type="match status" value="1"/>
</dbReference>
<dbReference type="Gene3D" id="3.40.190.290">
    <property type="match status" value="1"/>
</dbReference>
<dbReference type="PANTHER" id="PTHR30427">
    <property type="entry name" value="TRANSCRIPTIONAL ACTIVATOR PROTEIN LYSR"/>
    <property type="match status" value="1"/>
</dbReference>
<name>A0A4R5LBQ9_9BURK</name>
<dbReference type="Proteomes" id="UP000295606">
    <property type="component" value="Unassembled WGS sequence"/>
</dbReference>
<dbReference type="InterPro" id="IPR036388">
    <property type="entry name" value="WH-like_DNA-bd_sf"/>
</dbReference>
<dbReference type="SUPFAM" id="SSF46785">
    <property type="entry name" value="Winged helix' DNA-binding domain"/>
    <property type="match status" value="1"/>
</dbReference>
<dbReference type="PANTHER" id="PTHR30427:SF1">
    <property type="entry name" value="TRANSCRIPTIONAL ACTIVATOR PROTEIN LYSR"/>
    <property type="match status" value="1"/>
</dbReference>
<proteinExistence type="inferred from homology"/>
<evidence type="ECO:0000256" key="3">
    <source>
        <dbReference type="ARBA" id="ARBA00023125"/>
    </source>
</evidence>
<sequence length="325" mass="34648">MELRQLEAFAAVITTGSVTAAGRLLGRSQPAITRLIQELETEVGYALFTRNGPRVTPTEQGVLLYEDVEHVLTGMQQIRKRAGEIGRGESRPLRIAATSALAAGLVPVALARTDLADTAQTIQLRSLPPEQVVHDVLTGAADIGVASLPLEHRGVVVHWIGQSACVAALRDDDPLARSERLPLSACEGRRIVTMQNPYRLRRRLDHAFAQADVTPAGLIETNSSMNALTAVRAGLGISVLEPVTAYGMPLAGVSIRPIDADIPYFFGVISRDAIALPPVAVTLIDALADAARAVLPDFALRASTEHAQVLQSLYGDLPATKESLP</sequence>
<evidence type="ECO:0000256" key="4">
    <source>
        <dbReference type="ARBA" id="ARBA00023163"/>
    </source>
</evidence>
<protein>
    <submittedName>
        <fullName evidence="6">LysR family transcriptional regulator</fullName>
    </submittedName>
</protein>
<keyword evidence="3" id="KW-0238">DNA-binding</keyword>